<gene>
    <name evidence="2" type="ORF">DCF82_22345</name>
</gene>
<protein>
    <submittedName>
        <fullName evidence="2">NAD-dependent dehydratase</fullName>
    </submittedName>
</protein>
<dbReference type="Gene3D" id="3.40.50.720">
    <property type="entry name" value="NAD(P)-binding Rossmann-like Domain"/>
    <property type="match status" value="1"/>
</dbReference>
<feature type="domain" description="Thioester reductase (TE)" evidence="1">
    <location>
        <begin position="11"/>
        <end position="241"/>
    </location>
</feature>
<organism evidence="2 3">
    <name type="scientific">Marinobacter nauticus</name>
    <name type="common">Marinobacter hydrocarbonoclasticus</name>
    <name type="synonym">Marinobacter aquaeolei</name>
    <dbReference type="NCBI Taxonomy" id="2743"/>
    <lineage>
        <taxon>Bacteria</taxon>
        <taxon>Pseudomonadati</taxon>
        <taxon>Pseudomonadota</taxon>
        <taxon>Gammaproteobacteria</taxon>
        <taxon>Pseudomonadales</taxon>
        <taxon>Marinobacteraceae</taxon>
        <taxon>Marinobacter</taxon>
    </lineage>
</organism>
<evidence type="ECO:0000313" key="2">
    <source>
        <dbReference type="EMBL" id="HAC30519.1"/>
    </source>
</evidence>
<dbReference type="GO" id="GO:0004029">
    <property type="term" value="F:aldehyde dehydrogenase (NAD+) activity"/>
    <property type="evidence" value="ECO:0007669"/>
    <property type="project" value="TreeGrafter"/>
</dbReference>
<dbReference type="SUPFAM" id="SSF51735">
    <property type="entry name" value="NAD(P)-binding Rossmann-fold domains"/>
    <property type="match status" value="1"/>
</dbReference>
<dbReference type="PANTHER" id="PTHR48079">
    <property type="entry name" value="PROTEIN YEEZ"/>
    <property type="match status" value="1"/>
</dbReference>
<reference evidence="2 3" key="1">
    <citation type="journal article" date="2018" name="Nat. Biotechnol.">
        <title>A standardized bacterial taxonomy based on genome phylogeny substantially revises the tree of life.</title>
        <authorList>
            <person name="Parks D.H."/>
            <person name="Chuvochina M."/>
            <person name="Waite D.W."/>
            <person name="Rinke C."/>
            <person name="Skarshewski A."/>
            <person name="Chaumeil P.A."/>
            <person name="Hugenholtz P."/>
        </authorList>
    </citation>
    <scope>NUCLEOTIDE SEQUENCE [LARGE SCALE GENOMIC DNA]</scope>
    <source>
        <strain evidence="2">UBA9049</strain>
    </source>
</reference>
<dbReference type="InterPro" id="IPR013120">
    <property type="entry name" value="FAR_NAD-bd"/>
</dbReference>
<accession>A0A3B8WJU3</accession>
<evidence type="ECO:0000313" key="3">
    <source>
        <dbReference type="Proteomes" id="UP000261325"/>
    </source>
</evidence>
<dbReference type="GO" id="GO:0005737">
    <property type="term" value="C:cytoplasm"/>
    <property type="evidence" value="ECO:0007669"/>
    <property type="project" value="TreeGrafter"/>
</dbReference>
<dbReference type="EMBL" id="DLYI01000306">
    <property type="protein sequence ID" value="HAC30519.1"/>
    <property type="molecule type" value="Genomic_DNA"/>
</dbReference>
<dbReference type="PANTHER" id="PTHR48079:SF6">
    <property type="entry name" value="NAD(P)-BINDING DOMAIN-CONTAINING PROTEIN-RELATED"/>
    <property type="match status" value="1"/>
</dbReference>
<sequence>MNKERTMTILITGATGFIGKYLCLTLMQQGHDVKALTRSKSSLTQLTGFLEQQGVAMERFSALEGDLEKPDLGLVTLPDRIECIVHLAARFAWNLPEHEARHTNVTGSLRVAELARHLDCRLVFITGFMLANEAHLSSQGIQLSHPEQTDWSQVYRQAGGYEASKLESAFRLREFVAKHGLDAVEVQPATVAGHRSTGDLDPAQPLYSLLDNLYHGRLAMIPGSPEHWLPLIPVDSLAQLIAAACTANRVPDTLLALDQNTPNLAGLLQAAAQLLGKPGPRRHLPIGVMKALLAIPGLPGLLKVAPESLAFIQTCRFDTSRTEQFLAQQNVHLPPFAQYLEASCRHYCQRLGVGGGAVTIGA</sequence>
<dbReference type="InterPro" id="IPR051783">
    <property type="entry name" value="NAD(P)-dependent_oxidoreduct"/>
</dbReference>
<evidence type="ECO:0000259" key="1">
    <source>
        <dbReference type="Pfam" id="PF07993"/>
    </source>
</evidence>
<dbReference type="Proteomes" id="UP000261325">
    <property type="component" value="Unassembled WGS sequence"/>
</dbReference>
<proteinExistence type="predicted"/>
<dbReference type="InterPro" id="IPR036291">
    <property type="entry name" value="NAD(P)-bd_dom_sf"/>
</dbReference>
<comment type="caution">
    <text evidence="2">The sequence shown here is derived from an EMBL/GenBank/DDBJ whole genome shotgun (WGS) entry which is preliminary data.</text>
</comment>
<name>A0A3B8WJU3_MARNT</name>
<dbReference type="Pfam" id="PF07993">
    <property type="entry name" value="NAD_binding_4"/>
    <property type="match status" value="1"/>
</dbReference>
<dbReference type="AlphaFoldDB" id="A0A3B8WJU3"/>